<evidence type="ECO:0000256" key="1">
    <source>
        <dbReference type="SAM" id="MobiDB-lite"/>
    </source>
</evidence>
<protein>
    <submittedName>
        <fullName evidence="2">Uncharacterized protein</fullName>
    </submittedName>
</protein>
<proteinExistence type="predicted"/>
<name>G4YM12_PHYSP</name>
<reference evidence="2 3" key="1">
    <citation type="journal article" date="2006" name="Science">
        <title>Phytophthora genome sequences uncover evolutionary origins and mechanisms of pathogenesis.</title>
        <authorList>
            <person name="Tyler B.M."/>
            <person name="Tripathy S."/>
            <person name="Zhang X."/>
            <person name="Dehal P."/>
            <person name="Jiang R.H."/>
            <person name="Aerts A."/>
            <person name="Arredondo F.D."/>
            <person name="Baxter L."/>
            <person name="Bensasson D."/>
            <person name="Beynon J.L."/>
            <person name="Chapman J."/>
            <person name="Damasceno C.M."/>
            <person name="Dorrance A.E."/>
            <person name="Dou D."/>
            <person name="Dickerman A.W."/>
            <person name="Dubchak I.L."/>
            <person name="Garbelotto M."/>
            <person name="Gijzen M."/>
            <person name="Gordon S.G."/>
            <person name="Govers F."/>
            <person name="Grunwald N.J."/>
            <person name="Huang W."/>
            <person name="Ivors K.L."/>
            <person name="Jones R.W."/>
            <person name="Kamoun S."/>
            <person name="Krampis K."/>
            <person name="Lamour K.H."/>
            <person name="Lee M.K."/>
            <person name="McDonald W.H."/>
            <person name="Medina M."/>
            <person name="Meijer H.J."/>
            <person name="Nordberg E.K."/>
            <person name="Maclean D.J."/>
            <person name="Ospina-Giraldo M.D."/>
            <person name="Morris P.F."/>
            <person name="Phuntumart V."/>
            <person name="Putnam N.H."/>
            <person name="Rash S."/>
            <person name="Rose J.K."/>
            <person name="Sakihama Y."/>
            <person name="Salamov A.A."/>
            <person name="Savidor A."/>
            <person name="Scheuring C.F."/>
            <person name="Smith B.M."/>
            <person name="Sobral B.W."/>
            <person name="Terry A."/>
            <person name="Torto-Alalibo T.A."/>
            <person name="Win J."/>
            <person name="Xu Z."/>
            <person name="Zhang H."/>
            <person name="Grigoriev I.V."/>
            <person name="Rokhsar D.S."/>
            <person name="Boore J.L."/>
        </authorList>
    </citation>
    <scope>NUCLEOTIDE SEQUENCE [LARGE SCALE GENOMIC DNA]</scope>
    <source>
        <strain evidence="2 3">P6497</strain>
    </source>
</reference>
<dbReference type="AlphaFoldDB" id="G4YM12"/>
<dbReference type="EMBL" id="JH159151">
    <property type="protein sequence ID" value="EGZ27542.1"/>
    <property type="molecule type" value="Genomic_DNA"/>
</dbReference>
<dbReference type="GeneID" id="20653974"/>
<dbReference type="KEGG" id="psoj:PHYSODRAFT_470557"/>
<keyword evidence="3" id="KW-1185">Reference proteome</keyword>
<evidence type="ECO:0000313" key="3">
    <source>
        <dbReference type="Proteomes" id="UP000002640"/>
    </source>
</evidence>
<feature type="region of interest" description="Disordered" evidence="1">
    <location>
        <begin position="187"/>
        <end position="242"/>
    </location>
</feature>
<feature type="compositionally biased region" description="Acidic residues" evidence="1">
    <location>
        <begin position="231"/>
        <end position="242"/>
    </location>
</feature>
<dbReference type="Proteomes" id="UP000002640">
    <property type="component" value="Unassembled WGS sequence"/>
</dbReference>
<sequence length="242" mass="26997">MHWRDAFFAYALYAPSDACTVRRKKKSNAGQARLVFVSLNVIEFGFYGYLDLFENRSHDNLMWLGGKAARRSAAAKANAKSFSDITVATDLATLYRHERGRYDAIIARALDPYQSISELLEQTKALGPTKPPPPPHLRISDEAFARVVTGGDPPNPAWVGNKSAGTWKILLGNDRIRALAKKLTPLVKKGKQPFPPQKANNEDKEQRGDYSDYADDEDMFTVLLPTPQSDEKDDGEPEEPSE</sequence>
<dbReference type="InParanoid" id="G4YM12"/>
<evidence type="ECO:0000313" key="2">
    <source>
        <dbReference type="EMBL" id="EGZ27542.1"/>
    </source>
</evidence>
<gene>
    <name evidence="2" type="ORF">PHYSODRAFT_470557</name>
</gene>
<organism evidence="2 3">
    <name type="scientific">Phytophthora sojae (strain P6497)</name>
    <name type="common">Soybean stem and root rot agent</name>
    <name type="synonym">Phytophthora megasperma f. sp. glycines</name>
    <dbReference type="NCBI Taxonomy" id="1094619"/>
    <lineage>
        <taxon>Eukaryota</taxon>
        <taxon>Sar</taxon>
        <taxon>Stramenopiles</taxon>
        <taxon>Oomycota</taxon>
        <taxon>Peronosporomycetes</taxon>
        <taxon>Peronosporales</taxon>
        <taxon>Peronosporaceae</taxon>
        <taxon>Phytophthora</taxon>
    </lineage>
</organism>
<feature type="compositionally biased region" description="Basic and acidic residues" evidence="1">
    <location>
        <begin position="200"/>
        <end position="210"/>
    </location>
</feature>
<accession>G4YM12</accession>
<dbReference type="RefSeq" id="XP_009514817.1">
    <property type="nucleotide sequence ID" value="XM_009516522.1"/>
</dbReference>